<name>A0A1X7VQ57_AMPQE</name>
<dbReference type="GO" id="GO:0004674">
    <property type="term" value="F:protein serine/threonine kinase activity"/>
    <property type="evidence" value="ECO:0007669"/>
    <property type="project" value="UniProtKB-KW"/>
</dbReference>
<evidence type="ECO:0000256" key="5">
    <source>
        <dbReference type="ARBA" id="ARBA00022840"/>
    </source>
</evidence>
<dbReference type="AlphaFoldDB" id="A0A1X7VQ57"/>
<dbReference type="OrthoDB" id="5957748at2759"/>
<evidence type="ECO:0000256" key="4">
    <source>
        <dbReference type="ARBA" id="ARBA00022777"/>
    </source>
</evidence>
<dbReference type="SMART" id="SM00811">
    <property type="entry name" value="Alpha_kinase"/>
    <property type="match status" value="1"/>
</dbReference>
<evidence type="ECO:0000256" key="3">
    <source>
        <dbReference type="ARBA" id="ARBA00022741"/>
    </source>
</evidence>
<protein>
    <recommendedName>
        <fullName evidence="6">Alpha-type protein kinase domain-containing protein</fullName>
    </recommendedName>
</protein>
<dbReference type="Gene3D" id="3.20.200.10">
    <property type="entry name" value="MHCK/EF2 kinase"/>
    <property type="match status" value="1"/>
</dbReference>
<keyword evidence="4" id="KW-0418">Kinase</keyword>
<dbReference type="InterPro" id="IPR051852">
    <property type="entry name" value="Alpha-type_PK"/>
</dbReference>
<dbReference type="InterPro" id="IPR004166">
    <property type="entry name" value="a-kinase_dom"/>
</dbReference>
<dbReference type="PANTHER" id="PTHR45992:SF11">
    <property type="entry name" value="ALPHA-TYPE PROTEIN KINASE DOMAIN-CONTAINING PROTEIN"/>
    <property type="match status" value="1"/>
</dbReference>
<evidence type="ECO:0000259" key="6">
    <source>
        <dbReference type="PROSITE" id="PS51158"/>
    </source>
</evidence>
<dbReference type="GO" id="GO:0005524">
    <property type="term" value="F:ATP binding"/>
    <property type="evidence" value="ECO:0007669"/>
    <property type="project" value="UniProtKB-KW"/>
</dbReference>
<dbReference type="PROSITE" id="PS51158">
    <property type="entry name" value="ALPHA_KINASE"/>
    <property type="match status" value="1"/>
</dbReference>
<dbReference type="PANTHER" id="PTHR45992">
    <property type="entry name" value="EUKARYOTIC ELONGATION FACTOR 2 KINASE-RELATED"/>
    <property type="match status" value="1"/>
</dbReference>
<sequence>MNPFGFVCTFEMKPFAEGRFRSAYKGIWTTPDKFGKLCVVKKMRSGAVFTPTAWDCTLKIYDRARTLAQQFNRGKYSNFPVQFTDTSTLTVNGSFPREYVVAEDFLEGNFLKWCNNYGYISPKARSENITMPAFVHWSWLYTKGQEMVCDLQGTRDENGYHLTDPVILSLNNMYGETDMGIEGMAMFFMNHECNDICKGWRRPRFESFKGRIPGVTLAACKHVQHQVNNATSYRFDMRFPQPIKDIVTRVFLETAQA</sequence>
<keyword evidence="5" id="KW-0067">ATP-binding</keyword>
<dbReference type="InParanoid" id="A0A1X7VQ57"/>
<evidence type="ECO:0000256" key="2">
    <source>
        <dbReference type="ARBA" id="ARBA00022679"/>
    </source>
</evidence>
<keyword evidence="1" id="KW-0723">Serine/threonine-protein kinase</keyword>
<feature type="domain" description="Alpha-type protein kinase" evidence="6">
    <location>
        <begin position="1"/>
        <end position="208"/>
    </location>
</feature>
<dbReference type="InterPro" id="IPR011009">
    <property type="entry name" value="Kinase-like_dom_sf"/>
</dbReference>
<dbReference type="CDD" id="cd04515">
    <property type="entry name" value="Alpha_kinase"/>
    <property type="match status" value="1"/>
</dbReference>
<dbReference type="SUPFAM" id="SSF56112">
    <property type="entry name" value="Protein kinase-like (PK-like)"/>
    <property type="match status" value="1"/>
</dbReference>
<evidence type="ECO:0000256" key="1">
    <source>
        <dbReference type="ARBA" id="ARBA00022527"/>
    </source>
</evidence>
<reference evidence="7" key="1">
    <citation type="submission" date="2017-05" db="UniProtKB">
        <authorList>
            <consortium name="EnsemblMetazoa"/>
        </authorList>
    </citation>
    <scope>IDENTIFICATION</scope>
</reference>
<dbReference type="EnsemblMetazoa" id="Aqu2.1.42004_001">
    <property type="protein sequence ID" value="Aqu2.1.42004_001"/>
    <property type="gene ID" value="Aqu2.1.42004"/>
</dbReference>
<keyword evidence="2" id="KW-0808">Transferase</keyword>
<evidence type="ECO:0000313" key="7">
    <source>
        <dbReference type="EnsemblMetazoa" id="Aqu2.1.42004_001"/>
    </source>
</evidence>
<dbReference type="eggNOG" id="ENOG502S4BB">
    <property type="taxonomic scope" value="Eukaryota"/>
</dbReference>
<keyword evidence="3" id="KW-0547">Nucleotide-binding</keyword>
<accession>A0A1X7VQ57</accession>
<dbReference type="STRING" id="400682.A0A1X7VQ57"/>
<proteinExistence type="predicted"/>
<dbReference type="Pfam" id="PF02816">
    <property type="entry name" value="Alpha_kinase"/>
    <property type="match status" value="1"/>
</dbReference>
<organism evidence="7">
    <name type="scientific">Amphimedon queenslandica</name>
    <name type="common">Sponge</name>
    <dbReference type="NCBI Taxonomy" id="400682"/>
    <lineage>
        <taxon>Eukaryota</taxon>
        <taxon>Metazoa</taxon>
        <taxon>Porifera</taxon>
        <taxon>Demospongiae</taxon>
        <taxon>Heteroscleromorpha</taxon>
        <taxon>Haplosclerida</taxon>
        <taxon>Niphatidae</taxon>
        <taxon>Amphimedon</taxon>
    </lineage>
</organism>